<evidence type="ECO:0000256" key="1">
    <source>
        <dbReference type="SAM" id="MobiDB-lite"/>
    </source>
</evidence>
<dbReference type="RefSeq" id="WP_131572947.1">
    <property type="nucleotide sequence ID" value="NZ_CBCSAJ010000004.1"/>
</dbReference>
<dbReference type="EMBL" id="JBHTOQ010000022">
    <property type="protein sequence ID" value="MFD1481647.1"/>
    <property type="molecule type" value="Genomic_DNA"/>
</dbReference>
<accession>A0ABW4DWZ6</accession>
<gene>
    <name evidence="2" type="ORF">ACFQ5P_10095</name>
</gene>
<reference evidence="3" key="1">
    <citation type="journal article" date="2019" name="Int. J. Syst. Evol. Microbiol.">
        <title>The Global Catalogue of Microorganisms (GCM) 10K type strain sequencing project: providing services to taxonomists for standard genome sequencing and annotation.</title>
        <authorList>
            <consortium name="The Broad Institute Genomics Platform"/>
            <consortium name="The Broad Institute Genome Sequencing Center for Infectious Disease"/>
            <person name="Wu L."/>
            <person name="Ma J."/>
        </authorList>
    </citation>
    <scope>NUCLEOTIDE SEQUENCE [LARGE SCALE GENOMIC DNA]</scope>
    <source>
        <strain evidence="3">CCM 8875</strain>
    </source>
</reference>
<evidence type="ECO:0000313" key="3">
    <source>
        <dbReference type="Proteomes" id="UP001597302"/>
    </source>
</evidence>
<keyword evidence="3" id="KW-1185">Reference proteome</keyword>
<name>A0ABW4DWZ6_9RHOB</name>
<evidence type="ECO:0000313" key="2">
    <source>
        <dbReference type="EMBL" id="MFD1481647.1"/>
    </source>
</evidence>
<dbReference type="Proteomes" id="UP001597302">
    <property type="component" value="Unassembled WGS sequence"/>
</dbReference>
<comment type="caution">
    <text evidence="2">The sequence shown here is derived from an EMBL/GenBank/DDBJ whole genome shotgun (WGS) entry which is preliminary data.</text>
</comment>
<proteinExistence type="predicted"/>
<protein>
    <submittedName>
        <fullName evidence="2">Helix-turn-helix transcriptional regulator</fullName>
    </submittedName>
</protein>
<feature type="region of interest" description="Disordered" evidence="1">
    <location>
        <begin position="61"/>
        <end position="85"/>
    </location>
</feature>
<feature type="compositionally biased region" description="Basic and acidic residues" evidence="1">
    <location>
        <begin position="76"/>
        <end position="85"/>
    </location>
</feature>
<sequence length="85" mass="9092">MNAQTPIFIRPAQVQSHYGIHRATLYRWAAAGHVRIHKRGAASFVNVAELSNFITGSLGDQLGDQNAAPDNSVMKSSEDGAGRGT</sequence>
<organism evidence="2 3">
    <name type="scientific">Paracoccus nototheniae</name>
    <dbReference type="NCBI Taxonomy" id="2489002"/>
    <lineage>
        <taxon>Bacteria</taxon>
        <taxon>Pseudomonadati</taxon>
        <taxon>Pseudomonadota</taxon>
        <taxon>Alphaproteobacteria</taxon>
        <taxon>Rhodobacterales</taxon>
        <taxon>Paracoccaceae</taxon>
        <taxon>Paracoccus</taxon>
    </lineage>
</organism>